<dbReference type="InterPro" id="IPR020845">
    <property type="entry name" value="AMP-binding_CS"/>
</dbReference>
<dbReference type="Gene3D" id="3.40.50.12780">
    <property type="entry name" value="N-terminal domain of ligase-like"/>
    <property type="match status" value="1"/>
</dbReference>
<evidence type="ECO:0000259" key="2">
    <source>
        <dbReference type="Pfam" id="PF13193"/>
    </source>
</evidence>
<proteinExistence type="predicted"/>
<dbReference type="RefSeq" id="WP_285672848.1">
    <property type="nucleotide sequence ID" value="NZ_BSYI01000027.1"/>
</dbReference>
<accession>A0ABQ6LNC8</accession>
<dbReference type="Proteomes" id="UP001239909">
    <property type="component" value="Unassembled WGS sequence"/>
</dbReference>
<comment type="caution">
    <text evidence="3">The sequence shown here is derived from an EMBL/GenBank/DDBJ whole genome shotgun (WGS) entry which is preliminary data.</text>
</comment>
<dbReference type="SUPFAM" id="SSF56801">
    <property type="entry name" value="Acetyl-CoA synthetase-like"/>
    <property type="match status" value="1"/>
</dbReference>
<dbReference type="PANTHER" id="PTHR43767:SF1">
    <property type="entry name" value="NONRIBOSOMAL PEPTIDE SYNTHASE PES1 (EUROFUNG)-RELATED"/>
    <property type="match status" value="1"/>
</dbReference>
<gene>
    <name evidence="3" type="ORF">LNKW23_31800</name>
</gene>
<dbReference type="InterPro" id="IPR045851">
    <property type="entry name" value="AMP-bd_C_sf"/>
</dbReference>
<dbReference type="PROSITE" id="PS00455">
    <property type="entry name" value="AMP_BINDING"/>
    <property type="match status" value="1"/>
</dbReference>
<organism evidence="3 4">
    <name type="scientific">Paralimibaculum aggregatum</name>
    <dbReference type="NCBI Taxonomy" id="3036245"/>
    <lineage>
        <taxon>Bacteria</taxon>
        <taxon>Pseudomonadati</taxon>
        <taxon>Pseudomonadota</taxon>
        <taxon>Alphaproteobacteria</taxon>
        <taxon>Rhodobacterales</taxon>
        <taxon>Paracoccaceae</taxon>
        <taxon>Paralimibaculum</taxon>
    </lineage>
</organism>
<evidence type="ECO:0000259" key="1">
    <source>
        <dbReference type="Pfam" id="PF00501"/>
    </source>
</evidence>
<dbReference type="PANTHER" id="PTHR43767">
    <property type="entry name" value="LONG-CHAIN-FATTY-ACID--COA LIGASE"/>
    <property type="match status" value="1"/>
</dbReference>
<feature type="domain" description="AMP-dependent synthetase/ligase" evidence="1">
    <location>
        <begin position="15"/>
        <end position="366"/>
    </location>
</feature>
<dbReference type="InterPro" id="IPR042099">
    <property type="entry name" value="ANL_N_sf"/>
</dbReference>
<name>A0ABQ6LNC8_9RHOB</name>
<evidence type="ECO:0000313" key="4">
    <source>
        <dbReference type="Proteomes" id="UP001239909"/>
    </source>
</evidence>
<keyword evidence="4" id="KW-1185">Reference proteome</keyword>
<reference evidence="3 4" key="1">
    <citation type="submission" date="2023-04" db="EMBL/GenBank/DDBJ databases">
        <title>Marinoamorphus aggregata gen. nov., sp. Nov., isolate from tissue of brittle star Ophioplocus japonicus.</title>
        <authorList>
            <person name="Kawano K."/>
            <person name="Sawayama S."/>
            <person name="Nakagawa S."/>
        </authorList>
    </citation>
    <scope>NUCLEOTIDE SEQUENCE [LARGE SCALE GENOMIC DNA]</scope>
    <source>
        <strain evidence="3 4">NKW23</strain>
    </source>
</reference>
<dbReference type="Pfam" id="PF13193">
    <property type="entry name" value="AMP-binding_C"/>
    <property type="match status" value="1"/>
</dbReference>
<dbReference type="Pfam" id="PF00501">
    <property type="entry name" value="AMP-binding"/>
    <property type="match status" value="1"/>
</dbReference>
<evidence type="ECO:0000313" key="3">
    <source>
        <dbReference type="EMBL" id="GMG83966.1"/>
    </source>
</evidence>
<protein>
    <submittedName>
        <fullName evidence="3">Acyl-CoA synthetase</fullName>
    </submittedName>
</protein>
<feature type="domain" description="AMP-binding enzyme C-terminal" evidence="2">
    <location>
        <begin position="425"/>
        <end position="503"/>
    </location>
</feature>
<dbReference type="InterPro" id="IPR000873">
    <property type="entry name" value="AMP-dep_synth/lig_dom"/>
</dbReference>
<dbReference type="EMBL" id="BSYI01000027">
    <property type="protein sequence ID" value="GMG83966.1"/>
    <property type="molecule type" value="Genomic_DNA"/>
</dbReference>
<dbReference type="InterPro" id="IPR050237">
    <property type="entry name" value="ATP-dep_AMP-bd_enzyme"/>
</dbReference>
<sequence length="520" mass="57334">MQASSAEISCDPRVHARQRPEAVAFAMSATGERVTFAELETRANRGAHLFRRAGIGQGDHVAILMENRRDFLEICFAADRAGIYYTTIGTHLTAPEIAYIVGDCGARMLITSERFADRLEALAPALEGRCALYAVGADLPGAARWEAALEACPATPIEDEAQGLDMLYSSGTTGRPKGVKWALTGEKPGRRSMLVDLLTELFGYAAETRYLCPAPLYHAAPLRHTMVTIRMGGSAVIMDRFDAVAALSLIERHRITHSQWVPTMFVRMLKLPEEERRRFDLSSMQMAVHAAAPCPVEVKRQMIDWWGPILHEYYAGTENNGFVALDTAEWLAHPGSVGRARLGVIHVCDAQGEPLPVGAEGEIYFENGHQFEYHNAPEKTAAARNARGWTTLGDIGRLDADGYLYLTDRKSFVIISGGVNIYPQETENALLSHPAVLDAAVFGLPNPDFGEEVKAVVQLAQPASASPALAEELMRFCRERLSAIKCPRSIDFRERLPREANGKLFKRRLREEYLAALKPG</sequence>
<dbReference type="InterPro" id="IPR025110">
    <property type="entry name" value="AMP-bd_C"/>
</dbReference>
<dbReference type="Gene3D" id="3.30.300.30">
    <property type="match status" value="1"/>
</dbReference>